<feature type="transmembrane region" description="Helical" evidence="8">
    <location>
        <begin position="273"/>
        <end position="295"/>
    </location>
</feature>
<dbReference type="InterPro" id="IPR048279">
    <property type="entry name" value="MdtK-like"/>
</dbReference>
<feature type="transmembrane region" description="Helical" evidence="8">
    <location>
        <begin position="383"/>
        <end position="403"/>
    </location>
</feature>
<dbReference type="PIRSF" id="PIRSF006603">
    <property type="entry name" value="DinF"/>
    <property type="match status" value="1"/>
</dbReference>
<feature type="transmembrane region" description="Helical" evidence="8">
    <location>
        <begin position="91"/>
        <end position="115"/>
    </location>
</feature>
<dbReference type="GO" id="GO:0042910">
    <property type="term" value="F:xenobiotic transmembrane transporter activity"/>
    <property type="evidence" value="ECO:0007669"/>
    <property type="project" value="InterPro"/>
</dbReference>
<feature type="transmembrane region" description="Helical" evidence="8">
    <location>
        <begin position="192"/>
        <end position="219"/>
    </location>
</feature>
<dbReference type="PANTHER" id="PTHR42893">
    <property type="entry name" value="PROTEIN DETOXIFICATION 44, CHLOROPLASTIC-RELATED"/>
    <property type="match status" value="1"/>
</dbReference>
<evidence type="ECO:0000256" key="2">
    <source>
        <dbReference type="ARBA" id="ARBA00010199"/>
    </source>
</evidence>
<keyword evidence="6 8" id="KW-1133">Transmembrane helix</keyword>
<gene>
    <name evidence="9" type="ORF">GGQ54_001464</name>
</gene>
<evidence type="ECO:0000256" key="7">
    <source>
        <dbReference type="ARBA" id="ARBA00023136"/>
    </source>
</evidence>
<comment type="caution">
    <text evidence="9">The sequence shown here is derived from an EMBL/GenBank/DDBJ whole genome shotgun (WGS) entry which is preliminary data.</text>
</comment>
<feature type="transmembrane region" description="Helical" evidence="8">
    <location>
        <begin position="167"/>
        <end position="186"/>
    </location>
</feature>
<evidence type="ECO:0000256" key="6">
    <source>
        <dbReference type="ARBA" id="ARBA00022989"/>
    </source>
</evidence>
<dbReference type="PANTHER" id="PTHR42893:SF46">
    <property type="entry name" value="PROTEIN DETOXIFICATION 44, CHLOROPLASTIC"/>
    <property type="match status" value="1"/>
</dbReference>
<feature type="transmembrane region" description="Helical" evidence="8">
    <location>
        <begin position="53"/>
        <end position="79"/>
    </location>
</feature>
<keyword evidence="3" id="KW-0813">Transport</keyword>
<reference evidence="9 10" key="1">
    <citation type="submission" date="2020-07" db="EMBL/GenBank/DDBJ databases">
        <title>Sequencing the genomes of 1000 actinobacteria strains.</title>
        <authorList>
            <person name="Klenk H.-P."/>
        </authorList>
    </citation>
    <scope>NUCLEOTIDE SEQUENCE [LARGE SCALE GENOMIC DNA]</scope>
    <source>
        <strain evidence="9 10">DSM 103164</strain>
    </source>
</reference>
<evidence type="ECO:0000256" key="4">
    <source>
        <dbReference type="ARBA" id="ARBA00022475"/>
    </source>
</evidence>
<dbReference type="InterPro" id="IPR002528">
    <property type="entry name" value="MATE_fam"/>
</dbReference>
<evidence type="ECO:0000313" key="9">
    <source>
        <dbReference type="EMBL" id="NYI70904.1"/>
    </source>
</evidence>
<dbReference type="Pfam" id="PF01554">
    <property type="entry name" value="MatE"/>
    <property type="match status" value="2"/>
</dbReference>
<evidence type="ECO:0000256" key="1">
    <source>
        <dbReference type="ARBA" id="ARBA00004651"/>
    </source>
</evidence>
<keyword evidence="4" id="KW-1003">Cell membrane</keyword>
<feature type="transmembrane region" description="Helical" evidence="8">
    <location>
        <begin position="240"/>
        <end position="261"/>
    </location>
</feature>
<dbReference type="Proteomes" id="UP000527616">
    <property type="component" value="Unassembled WGS sequence"/>
</dbReference>
<name>A0A7Z0D8I3_9ACTN</name>
<dbReference type="RefSeq" id="WP_343045888.1">
    <property type="nucleotide sequence ID" value="NZ_JACBZS010000001.1"/>
</dbReference>
<comment type="similarity">
    <text evidence="2">Belongs to the multi antimicrobial extrusion (MATE) (TC 2.A.66.1) family.</text>
</comment>
<organism evidence="9 10">
    <name type="scientific">Naumannella cuiyingiana</name>
    <dbReference type="NCBI Taxonomy" id="1347891"/>
    <lineage>
        <taxon>Bacteria</taxon>
        <taxon>Bacillati</taxon>
        <taxon>Actinomycetota</taxon>
        <taxon>Actinomycetes</taxon>
        <taxon>Propionibacteriales</taxon>
        <taxon>Propionibacteriaceae</taxon>
        <taxon>Naumannella</taxon>
    </lineage>
</organism>
<keyword evidence="7 8" id="KW-0472">Membrane</keyword>
<dbReference type="AlphaFoldDB" id="A0A7Z0D8I3"/>
<feature type="transmembrane region" description="Helical" evidence="8">
    <location>
        <begin position="135"/>
        <end position="160"/>
    </location>
</feature>
<dbReference type="InterPro" id="IPR044644">
    <property type="entry name" value="DinF-like"/>
</dbReference>
<evidence type="ECO:0000256" key="8">
    <source>
        <dbReference type="SAM" id="Phobius"/>
    </source>
</evidence>
<evidence type="ECO:0000256" key="5">
    <source>
        <dbReference type="ARBA" id="ARBA00022692"/>
    </source>
</evidence>
<evidence type="ECO:0000256" key="3">
    <source>
        <dbReference type="ARBA" id="ARBA00022448"/>
    </source>
</evidence>
<keyword evidence="5 8" id="KW-0812">Transmembrane</keyword>
<dbReference type="GO" id="GO:0015297">
    <property type="term" value="F:antiporter activity"/>
    <property type="evidence" value="ECO:0007669"/>
    <property type="project" value="InterPro"/>
</dbReference>
<evidence type="ECO:0000313" key="10">
    <source>
        <dbReference type="Proteomes" id="UP000527616"/>
    </source>
</evidence>
<proteinExistence type="inferred from homology"/>
<dbReference type="GO" id="GO:0005886">
    <property type="term" value="C:plasma membrane"/>
    <property type="evidence" value="ECO:0007669"/>
    <property type="project" value="UniProtKB-SubCell"/>
</dbReference>
<feature type="transmembrane region" description="Helical" evidence="8">
    <location>
        <begin position="349"/>
        <end position="371"/>
    </location>
</feature>
<dbReference type="EMBL" id="JACBZS010000001">
    <property type="protein sequence ID" value="NYI70904.1"/>
    <property type="molecule type" value="Genomic_DNA"/>
</dbReference>
<dbReference type="NCBIfam" id="TIGR00797">
    <property type="entry name" value="matE"/>
    <property type="match status" value="1"/>
</dbReference>
<comment type="subcellular location">
    <subcellularLocation>
        <location evidence="1">Cell membrane</location>
        <topology evidence="1">Multi-pass membrane protein</topology>
    </subcellularLocation>
</comment>
<protein>
    <submittedName>
        <fullName evidence="9">Putative MATE family efflux protein</fullName>
    </submittedName>
</protein>
<sequence length="441" mass="44128">MDNSRAGTPPRSVGREILALAIPAFATLVSEPLMLLADSAIVGHLGTTQLAGLGLAGSVLNVTVGLCVFLAYATTATVARRLGAGDRTGALGAGVDGLVLAGVLGIALVVVAQVAGRTVLGWYAPPAAVLDQGLAYFRIASLGLLPLLAILAATGVLRGLQDTRTPLYVAVTINLANIGLNFALVYGAGLGIAGAALGTVIAQSLGALVLVGVVLRGAARAGAPLRPHPVRVLVAARAGGWLFLRTLSLQAATVIGTVIATRFGAPSLAAHQVTGAIFIFLAFALDALAIAAQAIVGKTLGAGDAARARALLRTLLWWGAGAGVIFGAALALGRGALAGLFTPDPQVQALLGATLIVLALAQPVAGLVFVLDGVLIGAGDARYLAVAGVCALAAYLPLALVVAGLDAGIAWLWAAWAGYLVARLVTLGVRARGEGWLRLGI</sequence>
<feature type="transmembrane region" description="Helical" evidence="8">
    <location>
        <begin position="409"/>
        <end position="429"/>
    </location>
</feature>
<accession>A0A7Z0D8I3</accession>
<feature type="transmembrane region" description="Helical" evidence="8">
    <location>
        <begin position="315"/>
        <end position="337"/>
    </location>
</feature>
<keyword evidence="10" id="KW-1185">Reference proteome</keyword>